<dbReference type="SUPFAM" id="SSF116734">
    <property type="entry name" value="DNA methylase specificity domain"/>
    <property type="match status" value="1"/>
</dbReference>
<dbReference type="EMBL" id="BMTF01000026">
    <property type="protein sequence ID" value="GGV93943.1"/>
    <property type="molecule type" value="Genomic_DNA"/>
</dbReference>
<evidence type="ECO:0000313" key="2">
    <source>
        <dbReference type="EMBL" id="GGV93943.1"/>
    </source>
</evidence>
<evidence type="ECO:0008006" key="4">
    <source>
        <dbReference type="Google" id="ProtNLM"/>
    </source>
</evidence>
<name>A0ABQ2W8V4_9ACTN</name>
<evidence type="ECO:0000313" key="3">
    <source>
        <dbReference type="Proteomes" id="UP000660675"/>
    </source>
</evidence>
<gene>
    <name evidence="2" type="ORF">GCM10015535_57930</name>
</gene>
<comment type="caution">
    <text evidence="2">The sequence shown here is derived from an EMBL/GenBank/DDBJ whole genome shotgun (WGS) entry which is preliminary data.</text>
</comment>
<organism evidence="2 3">
    <name type="scientific">Streptomyces gelaticus</name>
    <dbReference type="NCBI Taxonomy" id="285446"/>
    <lineage>
        <taxon>Bacteria</taxon>
        <taxon>Bacillati</taxon>
        <taxon>Actinomycetota</taxon>
        <taxon>Actinomycetes</taxon>
        <taxon>Kitasatosporales</taxon>
        <taxon>Streptomycetaceae</taxon>
        <taxon>Streptomyces</taxon>
    </lineage>
</organism>
<protein>
    <recommendedName>
        <fullName evidence="4">Type I restriction modification DNA specificity domain-containing protein</fullName>
    </recommendedName>
</protein>
<evidence type="ECO:0000256" key="1">
    <source>
        <dbReference type="SAM" id="MobiDB-lite"/>
    </source>
</evidence>
<dbReference type="Proteomes" id="UP000660675">
    <property type="component" value="Unassembled WGS sequence"/>
</dbReference>
<feature type="region of interest" description="Disordered" evidence="1">
    <location>
        <begin position="1"/>
        <end position="31"/>
    </location>
</feature>
<proteinExistence type="predicted"/>
<sequence>MGAGTTWLASQKKRARGTPKDAPPTEPAFPLEKAPSVAVNANGASVGKVFVRPAGCLLADDVIVVQPQAGQDIDLDYLSVALQSAVTAGGFLYEAKLFATRVKELSVDVPVDTSGNLDIEQQKRIASAVKRFEDIVSRLGELGRWSGEARVI</sequence>
<accession>A0ABQ2W8V4</accession>
<reference evidence="3" key="1">
    <citation type="journal article" date="2019" name="Int. J. Syst. Evol. Microbiol.">
        <title>The Global Catalogue of Microorganisms (GCM) 10K type strain sequencing project: providing services to taxonomists for standard genome sequencing and annotation.</title>
        <authorList>
            <consortium name="The Broad Institute Genomics Platform"/>
            <consortium name="The Broad Institute Genome Sequencing Center for Infectious Disease"/>
            <person name="Wu L."/>
            <person name="Ma J."/>
        </authorList>
    </citation>
    <scope>NUCLEOTIDE SEQUENCE [LARGE SCALE GENOMIC DNA]</scope>
    <source>
        <strain evidence="3">JCM 4376</strain>
    </source>
</reference>
<keyword evidence="3" id="KW-1185">Reference proteome</keyword>